<proteinExistence type="predicted"/>
<dbReference type="STRING" id="1300341.I595_337"/>
<accession>A0A0P7AXC6</accession>
<dbReference type="Proteomes" id="UP000050280">
    <property type="component" value="Unassembled WGS sequence"/>
</dbReference>
<name>A0A0P7AXC6_9FLAO</name>
<dbReference type="AlphaFoldDB" id="A0A0P7AXC6"/>
<comment type="caution">
    <text evidence="1">The sequence shown here is derived from an EMBL/GenBank/DDBJ whole genome shotgun (WGS) entry which is preliminary data.</text>
</comment>
<keyword evidence="2" id="KW-1185">Reference proteome</keyword>
<reference evidence="1 2" key="1">
    <citation type="submission" date="2015-09" db="EMBL/GenBank/DDBJ databases">
        <title>Genome sequence of the marine flavobacterium Croceitalea dokdonensis DOKDO 023 that contains proton- and sodium-pumping rhodopsins.</title>
        <authorList>
            <person name="Kwon S.-K."/>
            <person name="Lee H.K."/>
            <person name="Kwak M.-J."/>
            <person name="Kim J.F."/>
        </authorList>
    </citation>
    <scope>NUCLEOTIDE SEQUENCE [LARGE SCALE GENOMIC DNA]</scope>
    <source>
        <strain evidence="1 2">DOKDO 023</strain>
    </source>
</reference>
<organism evidence="1 2">
    <name type="scientific">Croceitalea dokdonensis DOKDO 023</name>
    <dbReference type="NCBI Taxonomy" id="1300341"/>
    <lineage>
        <taxon>Bacteria</taxon>
        <taxon>Pseudomonadati</taxon>
        <taxon>Bacteroidota</taxon>
        <taxon>Flavobacteriia</taxon>
        <taxon>Flavobacteriales</taxon>
        <taxon>Flavobacteriaceae</taxon>
        <taxon>Croceitalea</taxon>
    </lineage>
</organism>
<sequence>MLTQPKRNADFRAKRKALYLFIKSLNLINLVLDQKNKTKQQVLAWCSVENEKFSCLPYLP</sequence>
<protein>
    <submittedName>
        <fullName evidence="1">Uncharacterized protein</fullName>
    </submittedName>
</protein>
<evidence type="ECO:0000313" key="1">
    <source>
        <dbReference type="EMBL" id="KPM33434.1"/>
    </source>
</evidence>
<dbReference type="EMBL" id="LDJX01000001">
    <property type="protein sequence ID" value="KPM33434.1"/>
    <property type="molecule type" value="Genomic_DNA"/>
</dbReference>
<gene>
    <name evidence="1" type="ORF">I595_337</name>
</gene>
<evidence type="ECO:0000313" key="2">
    <source>
        <dbReference type="Proteomes" id="UP000050280"/>
    </source>
</evidence>